<evidence type="ECO:0000313" key="3">
    <source>
        <dbReference type="Proteomes" id="UP000245942"/>
    </source>
</evidence>
<feature type="compositionally biased region" description="Basic and acidic residues" evidence="1">
    <location>
        <begin position="730"/>
        <end position="740"/>
    </location>
</feature>
<feature type="compositionally biased region" description="Basic and acidic residues" evidence="1">
    <location>
        <begin position="367"/>
        <end position="383"/>
    </location>
</feature>
<sequence length="1128" mass="121982">MSSNSQQVPLLYEPPGHHSPEHSYPPSFFTSAVPAPRHDAGATWQARNDATRLEAPPSTTLPALIQANLEAPKSALLPCVAYSNASQAIVSAVGRQMDPCHVEPAPPVRQPKNPARQAPVPWPKVHTSSPDDQPSSANDRSIVEHQQQARQPDTVGGFRTGGQSESRGRAGAKSQKQPHSPPPRPVWDKDDELSGQRKAERIKRRKIEQWAREVRQQAQREHLAAERSETSIKSIVSLKRTHHEVNEADESNLPASTTATYGPAFGATFGDLYGGRGKLFADAAILGPTNKQSNAMSDCLYLNPFYGLVDSSQLSKEALEAQNALYAYRQRKERDQRSVKVKDFMPCGLTAPQSTDSRPSSGFATRKRTDQVRLDPSEIDIVRQRSAMPVAAQSDDVLESRQGSSSDGWLRQADDKGVTPFSPNGDPRRQKLRDDDNLVPLDGTSDDVAGSWELPRPYDYRRAVKRHMVVDPASVTLPLLASARIITSDEALLFLEEGIGAEEAELQDLSMEDAVTRPVGTQQTERVTSLGISTITANHPSHLLSPRHLDPQQYSAATRLAPSHYLDQQPSCAHEDSIEMIYYGPEKPKDSNDSTAIGGGRVRRHAAEVMLASGDVSLHLTPAEDMEVDVFSEHHSDEDQPVVEPSWNERNHDQNVRDGRHCHVDQHRLNPGPSFDVASPDHLESVASSPQDRSGLSHALGSTPAVSIRPPPEDTLSPLDRYRPRPVPRKSQDLSTEHSPDPSTGLPGQRSFSGSGDTLSSIEPGDHTYTKLWQAIQTMLASSGKGSHTSLLSTSSGLHSGQQLGPQSMPREGGGKLGAAKASICTEDIPALELDGSTGREGSHAPSDMSRGAQRVKESNPSVRATNERGAGLYDATNRLLSPRSSAGRLNVLASQGTLDRRAREQEKNKGDRTSGSTSDSAQPVLPLLSLSVGMQAGDDHAARPLLQAHPTSAKQGNPSGEGNENVRIATYDEHNLLVPIDGLSDMPMHPSTHAQLHAFPRVPPRPSLRKMASRQSLRAMRSDVSMRTAGSLSQSQALLDEAGDLSGILEEAKSDVAMRTASGQSSSHGHGHEGAGAAPASGVALDFDSAAREASNGGYLALAAQEEMQQRALIYGKRRRRESGRLL</sequence>
<dbReference type="GeneID" id="37011358"/>
<gene>
    <name evidence="2" type="ORF">BCV69DRAFT_191844</name>
</gene>
<evidence type="ECO:0000256" key="1">
    <source>
        <dbReference type="SAM" id="MobiDB-lite"/>
    </source>
</evidence>
<protein>
    <submittedName>
        <fullName evidence="2">Uncharacterized protein</fullName>
    </submittedName>
</protein>
<feature type="compositionally biased region" description="Low complexity" evidence="1">
    <location>
        <begin position="784"/>
        <end position="805"/>
    </location>
</feature>
<accession>A0A316U5K1</accession>
<dbReference type="AlphaFoldDB" id="A0A316U5K1"/>
<dbReference type="EMBL" id="KZ819327">
    <property type="protein sequence ID" value="PWN20537.1"/>
    <property type="molecule type" value="Genomic_DNA"/>
</dbReference>
<feature type="compositionally biased region" description="Polar residues" evidence="1">
    <location>
        <begin position="750"/>
        <end position="761"/>
    </location>
</feature>
<feature type="region of interest" description="Disordered" evidence="1">
    <location>
        <begin position="833"/>
        <end position="924"/>
    </location>
</feature>
<name>A0A316U5K1_9BASI</name>
<feature type="compositionally biased region" description="Polar residues" evidence="1">
    <location>
        <begin position="126"/>
        <end position="151"/>
    </location>
</feature>
<organism evidence="2 3">
    <name type="scientific">Pseudomicrostroma glucosiphilum</name>
    <dbReference type="NCBI Taxonomy" id="1684307"/>
    <lineage>
        <taxon>Eukaryota</taxon>
        <taxon>Fungi</taxon>
        <taxon>Dikarya</taxon>
        <taxon>Basidiomycota</taxon>
        <taxon>Ustilaginomycotina</taxon>
        <taxon>Exobasidiomycetes</taxon>
        <taxon>Microstromatales</taxon>
        <taxon>Microstromatales incertae sedis</taxon>
        <taxon>Pseudomicrostroma</taxon>
    </lineage>
</organism>
<feature type="compositionally biased region" description="Basic and acidic residues" evidence="1">
    <location>
        <begin position="647"/>
        <end position="668"/>
    </location>
</feature>
<feature type="compositionally biased region" description="Basic and acidic residues" evidence="1">
    <location>
        <begin position="899"/>
        <end position="913"/>
    </location>
</feature>
<proteinExistence type="predicted"/>
<feature type="region of interest" description="Disordered" evidence="1">
    <location>
        <begin position="337"/>
        <end position="448"/>
    </location>
</feature>
<feature type="region of interest" description="Disordered" evidence="1">
    <location>
        <begin position="633"/>
        <end position="763"/>
    </location>
</feature>
<feature type="region of interest" description="Disordered" evidence="1">
    <location>
        <begin position="784"/>
        <end position="818"/>
    </location>
</feature>
<feature type="compositionally biased region" description="Basic and acidic residues" evidence="1">
    <location>
        <begin position="186"/>
        <end position="199"/>
    </location>
</feature>
<dbReference type="Proteomes" id="UP000245942">
    <property type="component" value="Unassembled WGS sequence"/>
</dbReference>
<keyword evidence="3" id="KW-1185">Reference proteome</keyword>
<feature type="compositionally biased region" description="Basic and acidic residues" evidence="1">
    <location>
        <begin position="426"/>
        <end position="436"/>
    </location>
</feature>
<evidence type="ECO:0000313" key="2">
    <source>
        <dbReference type="EMBL" id="PWN20537.1"/>
    </source>
</evidence>
<feature type="region of interest" description="Disordered" evidence="1">
    <location>
        <begin position="1058"/>
        <end position="1081"/>
    </location>
</feature>
<dbReference type="RefSeq" id="XP_025347697.1">
    <property type="nucleotide sequence ID" value="XM_025489624.1"/>
</dbReference>
<feature type="compositionally biased region" description="Polar residues" evidence="1">
    <location>
        <begin position="351"/>
        <end position="363"/>
    </location>
</feature>
<feature type="region of interest" description="Disordered" evidence="1">
    <location>
        <begin position="101"/>
        <end position="201"/>
    </location>
</feature>
<reference evidence="2 3" key="1">
    <citation type="journal article" date="2018" name="Mol. Biol. Evol.">
        <title>Broad Genomic Sampling Reveals a Smut Pathogenic Ancestry of the Fungal Clade Ustilaginomycotina.</title>
        <authorList>
            <person name="Kijpornyongpan T."/>
            <person name="Mondo S.J."/>
            <person name="Barry K."/>
            <person name="Sandor L."/>
            <person name="Lee J."/>
            <person name="Lipzen A."/>
            <person name="Pangilinan J."/>
            <person name="LaButti K."/>
            <person name="Hainaut M."/>
            <person name="Henrissat B."/>
            <person name="Grigoriev I.V."/>
            <person name="Spatafora J.W."/>
            <person name="Aime M.C."/>
        </authorList>
    </citation>
    <scope>NUCLEOTIDE SEQUENCE [LARGE SCALE GENOMIC DNA]</scope>
    <source>
        <strain evidence="2 3">MCA 4718</strain>
    </source>
</reference>
<feature type="region of interest" description="Disordered" evidence="1">
    <location>
        <begin position="998"/>
        <end position="1036"/>
    </location>
</feature>
<feature type="region of interest" description="Disordered" evidence="1">
    <location>
        <begin position="1"/>
        <end position="26"/>
    </location>
</feature>